<dbReference type="InterPro" id="IPR036249">
    <property type="entry name" value="Thioredoxin-like_sf"/>
</dbReference>
<comment type="caution">
    <text evidence="2">The sequence shown here is derived from an EMBL/GenBank/DDBJ whole genome shotgun (WGS) entry which is preliminary data.</text>
</comment>
<dbReference type="CDD" id="cd00570">
    <property type="entry name" value="GST_N_family"/>
    <property type="match status" value="1"/>
</dbReference>
<dbReference type="Gene3D" id="1.20.1050.10">
    <property type="match status" value="1"/>
</dbReference>
<dbReference type="AlphaFoldDB" id="A0AAJ0C6H1"/>
<dbReference type="Pfam" id="PF25907">
    <property type="entry name" value="DUF7962"/>
    <property type="match status" value="1"/>
</dbReference>
<dbReference type="PANTHER" id="PTHR43968">
    <property type="match status" value="1"/>
</dbReference>
<dbReference type="GeneID" id="85306011"/>
<dbReference type="InterPro" id="IPR036282">
    <property type="entry name" value="Glutathione-S-Trfase_C_sf"/>
</dbReference>
<evidence type="ECO:0000313" key="2">
    <source>
        <dbReference type="EMBL" id="KAK1771054.1"/>
    </source>
</evidence>
<accession>A0AAJ0C6H1</accession>
<organism evidence="2 3">
    <name type="scientific">Phialemonium atrogriseum</name>
    <dbReference type="NCBI Taxonomy" id="1093897"/>
    <lineage>
        <taxon>Eukaryota</taxon>
        <taxon>Fungi</taxon>
        <taxon>Dikarya</taxon>
        <taxon>Ascomycota</taxon>
        <taxon>Pezizomycotina</taxon>
        <taxon>Sordariomycetes</taxon>
        <taxon>Sordariomycetidae</taxon>
        <taxon>Cephalothecales</taxon>
        <taxon>Cephalothecaceae</taxon>
        <taxon>Phialemonium</taxon>
    </lineage>
</organism>
<protein>
    <recommendedName>
        <fullName evidence="1">GST C-terminal domain-containing protein</fullName>
    </recommendedName>
</protein>
<dbReference type="InterPro" id="IPR050983">
    <property type="entry name" value="GST_Omega/HSP26"/>
</dbReference>
<sequence>MSDPERPIVLYHYPYSPFARRVVWYLHLRGIPYAQCIQPPILPRPDLTRLGIKYRRIPVLSIGRDVYLDTRLIIQKLEGIHPSLPKLGAEGPEQRAIERLLEALTIDAGIFTRASQLLPADLPLLRDPKFQADRADFRGVRLSREAAAALRPEALNEIGNAMELLETTLLADGRDWILGTEGPSLADIEAVWPFHWLVGLPGALPPDQVSAERFPRVYAWVARFQGAITAAKAKQPRPRDVSGEEAQRMIVEAPYHEPGCGVDETEPVVGFHGLRKGSAVAVWPTDTGSSHKDTGRLVGLNSKEIVLETGTGTETETRGQGVRLHAPRHGFRMRPSPNAASSL</sequence>
<dbReference type="SUPFAM" id="SSF47616">
    <property type="entry name" value="GST C-terminal domain-like"/>
    <property type="match status" value="1"/>
</dbReference>
<dbReference type="SUPFAM" id="SSF52833">
    <property type="entry name" value="Thioredoxin-like"/>
    <property type="match status" value="1"/>
</dbReference>
<dbReference type="CDD" id="cd00299">
    <property type="entry name" value="GST_C_family"/>
    <property type="match status" value="1"/>
</dbReference>
<evidence type="ECO:0000313" key="3">
    <source>
        <dbReference type="Proteomes" id="UP001244011"/>
    </source>
</evidence>
<dbReference type="InterPro" id="IPR058268">
    <property type="entry name" value="DUF7962"/>
</dbReference>
<reference evidence="2" key="1">
    <citation type="submission" date="2023-06" db="EMBL/GenBank/DDBJ databases">
        <title>Genome-scale phylogeny and comparative genomics of the fungal order Sordariales.</title>
        <authorList>
            <consortium name="Lawrence Berkeley National Laboratory"/>
            <person name="Hensen N."/>
            <person name="Bonometti L."/>
            <person name="Westerberg I."/>
            <person name="Brannstrom I.O."/>
            <person name="Guillou S."/>
            <person name="Cros-Aarteil S."/>
            <person name="Calhoun S."/>
            <person name="Haridas S."/>
            <person name="Kuo A."/>
            <person name="Mondo S."/>
            <person name="Pangilinan J."/>
            <person name="Riley R."/>
            <person name="Labutti K."/>
            <person name="Andreopoulos B."/>
            <person name="Lipzen A."/>
            <person name="Chen C."/>
            <person name="Yanf M."/>
            <person name="Daum C."/>
            <person name="Ng V."/>
            <person name="Clum A."/>
            <person name="Steindorff A."/>
            <person name="Ohm R."/>
            <person name="Martin F."/>
            <person name="Silar P."/>
            <person name="Natvig D."/>
            <person name="Lalanne C."/>
            <person name="Gautier V."/>
            <person name="Ament-Velasquez S.L."/>
            <person name="Kruys A."/>
            <person name="Hutchinson M.I."/>
            <person name="Powell A.J."/>
            <person name="Barry K."/>
            <person name="Miller A.N."/>
            <person name="Grigoriev I.V."/>
            <person name="Debuchy R."/>
            <person name="Gladieux P."/>
            <person name="Thoren M.H."/>
            <person name="Johannesson H."/>
        </authorList>
    </citation>
    <scope>NUCLEOTIDE SEQUENCE</scope>
    <source>
        <strain evidence="2">8032-3</strain>
    </source>
</reference>
<dbReference type="PANTHER" id="PTHR43968:SF6">
    <property type="entry name" value="GLUTATHIONE S-TRANSFERASE OMEGA"/>
    <property type="match status" value="1"/>
</dbReference>
<dbReference type="Pfam" id="PF13417">
    <property type="entry name" value="GST_N_3"/>
    <property type="match status" value="1"/>
</dbReference>
<dbReference type="RefSeq" id="XP_060287267.1">
    <property type="nucleotide sequence ID" value="XM_060422824.1"/>
</dbReference>
<keyword evidence="3" id="KW-1185">Reference proteome</keyword>
<dbReference type="PROSITE" id="PS50405">
    <property type="entry name" value="GST_CTER"/>
    <property type="match status" value="1"/>
</dbReference>
<dbReference type="Gene3D" id="3.40.30.110">
    <property type="match status" value="2"/>
</dbReference>
<dbReference type="InterPro" id="IPR010987">
    <property type="entry name" value="Glutathione-S-Trfase_C-like"/>
</dbReference>
<evidence type="ECO:0000259" key="1">
    <source>
        <dbReference type="PROSITE" id="PS50405"/>
    </source>
</evidence>
<proteinExistence type="predicted"/>
<dbReference type="InterPro" id="IPR004045">
    <property type="entry name" value="Glutathione_S-Trfase_N"/>
</dbReference>
<name>A0AAJ0C6H1_9PEZI</name>
<gene>
    <name evidence="2" type="ORF">QBC33DRAFT_228638</name>
</gene>
<dbReference type="Proteomes" id="UP001244011">
    <property type="component" value="Unassembled WGS sequence"/>
</dbReference>
<feature type="domain" description="GST C-terminal" evidence="1">
    <location>
        <begin position="99"/>
        <end position="250"/>
    </location>
</feature>
<dbReference type="GO" id="GO:0005737">
    <property type="term" value="C:cytoplasm"/>
    <property type="evidence" value="ECO:0007669"/>
    <property type="project" value="TreeGrafter"/>
</dbReference>
<dbReference type="EMBL" id="MU838999">
    <property type="protein sequence ID" value="KAK1771054.1"/>
    <property type="molecule type" value="Genomic_DNA"/>
</dbReference>